<comment type="caution">
    <text evidence="2">The sequence shown here is derived from an EMBL/GenBank/DDBJ whole genome shotgun (WGS) entry which is preliminary data.</text>
</comment>
<evidence type="ECO:0000313" key="4">
    <source>
        <dbReference type="Proteomes" id="UP000429607"/>
    </source>
</evidence>
<name>A0A6A3P5E0_9STRA</name>
<evidence type="ECO:0000313" key="2">
    <source>
        <dbReference type="EMBL" id="KAE9050327.1"/>
    </source>
</evidence>
<dbReference type="EMBL" id="QXFV01000085">
    <property type="protein sequence ID" value="KAE9050327.1"/>
    <property type="molecule type" value="Genomic_DNA"/>
</dbReference>
<dbReference type="Proteomes" id="UP000434957">
    <property type="component" value="Unassembled WGS sequence"/>
</dbReference>
<organism evidence="2 4">
    <name type="scientific">Phytophthora rubi</name>
    <dbReference type="NCBI Taxonomy" id="129364"/>
    <lineage>
        <taxon>Eukaryota</taxon>
        <taxon>Sar</taxon>
        <taxon>Stramenopiles</taxon>
        <taxon>Oomycota</taxon>
        <taxon>Peronosporomycetes</taxon>
        <taxon>Peronosporales</taxon>
        <taxon>Peronosporaceae</taxon>
        <taxon>Phytophthora</taxon>
    </lineage>
</organism>
<evidence type="ECO:0000313" key="1">
    <source>
        <dbReference type="EMBL" id="KAE9044828.1"/>
    </source>
</evidence>
<sequence>MGWHTREQLRVKLSFLMLVMLMTSGRLCMRRTRPFSMGLFPPNYSSSLTRQNLMRILRIISGRRVR</sequence>
<accession>A0A6A3P5E0</accession>
<keyword evidence="5" id="KW-1185">Reference proteome</keyword>
<dbReference type="EMBL" id="QXFU01000088">
    <property type="protein sequence ID" value="KAE9044828.1"/>
    <property type="molecule type" value="Genomic_DNA"/>
</dbReference>
<dbReference type="AlphaFoldDB" id="A0A6A3P5E0"/>
<dbReference type="Proteomes" id="UP000435112">
    <property type="component" value="Unassembled WGS sequence"/>
</dbReference>
<proteinExistence type="predicted"/>
<evidence type="ECO:0000313" key="3">
    <source>
        <dbReference type="EMBL" id="KAE9355811.1"/>
    </source>
</evidence>
<protein>
    <submittedName>
        <fullName evidence="2">Uncharacterized protein</fullName>
    </submittedName>
</protein>
<evidence type="ECO:0000313" key="5">
    <source>
        <dbReference type="Proteomes" id="UP000434957"/>
    </source>
</evidence>
<gene>
    <name evidence="2" type="ORF">PR001_g2489</name>
    <name evidence="1" type="ORF">PR002_g2571</name>
    <name evidence="3" type="ORF">PR003_g2649</name>
</gene>
<dbReference type="EMBL" id="QXFT01000085">
    <property type="protein sequence ID" value="KAE9355811.1"/>
    <property type="molecule type" value="Genomic_DNA"/>
</dbReference>
<dbReference type="Proteomes" id="UP000429607">
    <property type="component" value="Unassembled WGS sequence"/>
</dbReference>
<reference evidence="4 6" key="1">
    <citation type="submission" date="2018-09" db="EMBL/GenBank/DDBJ databases">
        <title>Genomic investigation of the strawberry pathogen Phytophthora fragariae indicates pathogenicity is determined by transcriptional variation in three key races.</title>
        <authorList>
            <person name="Adams T.M."/>
            <person name="Armitage A.D."/>
            <person name="Sobczyk M.K."/>
            <person name="Bates H.J."/>
            <person name="Dunwell J.M."/>
            <person name="Nellist C.F."/>
            <person name="Harrison R.J."/>
        </authorList>
    </citation>
    <scope>NUCLEOTIDE SEQUENCE [LARGE SCALE GENOMIC DNA]</scope>
    <source>
        <strain evidence="2 4">SCRP249</strain>
        <strain evidence="1 6">SCRP324</strain>
        <strain evidence="3 5">SCRP333</strain>
    </source>
</reference>
<evidence type="ECO:0000313" key="6">
    <source>
        <dbReference type="Proteomes" id="UP000435112"/>
    </source>
</evidence>